<comment type="caution">
    <text evidence="3">The sequence shown here is derived from an EMBL/GenBank/DDBJ whole genome shotgun (WGS) entry which is preliminary data.</text>
</comment>
<evidence type="ECO:0000313" key="3">
    <source>
        <dbReference type="EMBL" id="TNN32389.1"/>
    </source>
</evidence>
<feature type="domain" description="MEIOB-like N-terminal" evidence="2">
    <location>
        <begin position="42"/>
        <end position="100"/>
    </location>
</feature>
<name>A0A4Z2EUC1_9TELE</name>
<accession>A0A4Z2EUC1</accession>
<keyword evidence="4" id="KW-1185">Reference proteome</keyword>
<proteinExistence type="predicted"/>
<dbReference type="GO" id="GO:0008310">
    <property type="term" value="F:single-stranded DNA 3'-5' DNA exonuclease activity"/>
    <property type="evidence" value="ECO:0007669"/>
    <property type="project" value="TreeGrafter"/>
</dbReference>
<evidence type="ECO:0000256" key="1">
    <source>
        <dbReference type="ARBA" id="ARBA00023125"/>
    </source>
</evidence>
<dbReference type="PANTHER" id="PTHR21166">
    <property type="entry name" value="CELL DIVISION CONTROL PROTEIN 24 OB DOMAIN-CONTAINING PROTEIN-RELATED"/>
    <property type="match status" value="1"/>
</dbReference>
<dbReference type="PANTHER" id="PTHR21166:SF2">
    <property type="entry name" value="CELL DIVISION CONTROL PROTEIN 24 OB DOMAIN-CONTAINING PROTEIN-RELATED"/>
    <property type="match status" value="1"/>
</dbReference>
<reference evidence="3 4" key="1">
    <citation type="submission" date="2019-03" db="EMBL/GenBank/DDBJ databases">
        <title>First draft genome of Liparis tanakae, snailfish: a comprehensive survey of snailfish specific genes.</title>
        <authorList>
            <person name="Kim W."/>
            <person name="Song I."/>
            <person name="Jeong J.-H."/>
            <person name="Kim D."/>
            <person name="Kim S."/>
            <person name="Ryu S."/>
            <person name="Song J.Y."/>
            <person name="Lee S.K."/>
        </authorList>
    </citation>
    <scope>NUCLEOTIDE SEQUENCE [LARGE SCALE GENOMIC DNA]</scope>
    <source>
        <tissue evidence="3">Muscle</tissue>
    </source>
</reference>
<dbReference type="GO" id="GO:0000712">
    <property type="term" value="P:resolution of meiotic recombination intermediates"/>
    <property type="evidence" value="ECO:0007669"/>
    <property type="project" value="TreeGrafter"/>
</dbReference>
<evidence type="ECO:0000259" key="2">
    <source>
        <dbReference type="Pfam" id="PF24903"/>
    </source>
</evidence>
<dbReference type="Proteomes" id="UP000314294">
    <property type="component" value="Unassembled WGS sequence"/>
</dbReference>
<feature type="domain" description="MEIOB-like N-terminal" evidence="2">
    <location>
        <begin position="6"/>
        <end position="41"/>
    </location>
</feature>
<sequence>MNTMAAQTYIAISELHPNFSHPTVAGIIIGKSDVKSFPDRKIVIENSLVTNKDPEKGDRFCPTTPSLYRLLVSEAHSQVSLCADMSTIDRLLPLIHLPSKDSGDFYSLADIVANGQKLAGTVINILAAVKSVGRLQVSVFQY</sequence>
<dbReference type="InterPro" id="IPR052469">
    <property type="entry name" value="MEIOB"/>
</dbReference>
<dbReference type="InterPro" id="IPR056880">
    <property type="entry name" value="OB_MEIOB_N"/>
</dbReference>
<protein>
    <submittedName>
        <fullName evidence="3">Meiosis-specific with OB domain-containing protein</fullName>
    </submittedName>
</protein>
<keyword evidence="1" id="KW-0238">DNA-binding</keyword>
<dbReference type="EMBL" id="SRLO01002726">
    <property type="protein sequence ID" value="TNN32389.1"/>
    <property type="molecule type" value="Genomic_DNA"/>
</dbReference>
<evidence type="ECO:0000313" key="4">
    <source>
        <dbReference type="Proteomes" id="UP000314294"/>
    </source>
</evidence>
<dbReference type="OrthoDB" id="8879361at2759"/>
<dbReference type="AlphaFoldDB" id="A0A4Z2EUC1"/>
<dbReference type="Pfam" id="PF24903">
    <property type="entry name" value="OB_MEIOB_N"/>
    <property type="match status" value="2"/>
</dbReference>
<dbReference type="GO" id="GO:0003697">
    <property type="term" value="F:single-stranded DNA binding"/>
    <property type="evidence" value="ECO:0007669"/>
    <property type="project" value="TreeGrafter"/>
</dbReference>
<gene>
    <name evidence="3" type="primary">Meiob_1</name>
    <name evidence="3" type="ORF">EYF80_057453</name>
</gene>
<organism evidence="3 4">
    <name type="scientific">Liparis tanakae</name>
    <name type="common">Tanaka's snailfish</name>
    <dbReference type="NCBI Taxonomy" id="230148"/>
    <lineage>
        <taxon>Eukaryota</taxon>
        <taxon>Metazoa</taxon>
        <taxon>Chordata</taxon>
        <taxon>Craniata</taxon>
        <taxon>Vertebrata</taxon>
        <taxon>Euteleostomi</taxon>
        <taxon>Actinopterygii</taxon>
        <taxon>Neopterygii</taxon>
        <taxon>Teleostei</taxon>
        <taxon>Neoteleostei</taxon>
        <taxon>Acanthomorphata</taxon>
        <taxon>Eupercaria</taxon>
        <taxon>Perciformes</taxon>
        <taxon>Cottioidei</taxon>
        <taxon>Cottales</taxon>
        <taxon>Liparidae</taxon>
        <taxon>Liparis</taxon>
    </lineage>
</organism>